<keyword evidence="12" id="KW-1185">Reference proteome</keyword>
<keyword evidence="5" id="KW-0479">Metal-binding</keyword>
<dbReference type="RefSeq" id="WP_207566674.1">
    <property type="nucleotide sequence ID" value="NZ_CP071446.1"/>
</dbReference>
<name>A0ABX7S9B5_9BACT</name>
<evidence type="ECO:0000256" key="8">
    <source>
        <dbReference type="ARBA" id="ARBA00023152"/>
    </source>
</evidence>
<dbReference type="Gene3D" id="3.40.50.460">
    <property type="entry name" value="Phosphofructokinase domain"/>
    <property type="match status" value="1"/>
</dbReference>
<dbReference type="NCBIfam" id="NF002872">
    <property type="entry name" value="PRK03202.1"/>
    <property type="match status" value="1"/>
</dbReference>
<organism evidence="11 12">
    <name type="scientific">Thermosipho ferrireducens</name>
    <dbReference type="NCBI Taxonomy" id="2571116"/>
    <lineage>
        <taxon>Bacteria</taxon>
        <taxon>Thermotogati</taxon>
        <taxon>Thermotogota</taxon>
        <taxon>Thermotogae</taxon>
        <taxon>Thermotogales</taxon>
        <taxon>Fervidobacteriaceae</taxon>
        <taxon>Thermosipho</taxon>
    </lineage>
</organism>
<keyword evidence="3" id="KW-0963">Cytoplasm</keyword>
<feature type="domain" description="Phosphofructokinase" evidence="10">
    <location>
        <begin position="3"/>
        <end position="294"/>
    </location>
</feature>
<protein>
    <submittedName>
        <fullName evidence="11">6-phosphofructokinase</fullName>
    </submittedName>
</protein>
<reference evidence="11 12" key="1">
    <citation type="submission" date="2021-03" db="EMBL/GenBank/DDBJ databases">
        <title>Thermosipho ferrireducens sp.nov., an anaerobic thermophilic iron-reducing bacterium isolated from a deep-sea hydrothermal sulfide deposits.</title>
        <authorList>
            <person name="Zeng X."/>
            <person name="Chen Y."/>
            <person name="Shao Z."/>
        </authorList>
    </citation>
    <scope>NUCLEOTIDE SEQUENCE [LARGE SCALE GENOMIC DNA]</scope>
    <source>
        <strain evidence="11 12">JL129W03</strain>
    </source>
</reference>
<accession>A0ABX7S9B5</accession>
<dbReference type="InterPro" id="IPR012003">
    <property type="entry name" value="ATP_PFK_prok-type"/>
</dbReference>
<evidence type="ECO:0000256" key="9">
    <source>
        <dbReference type="ARBA" id="ARBA00038478"/>
    </source>
</evidence>
<comment type="cofactor">
    <cofactor evidence="1">
        <name>Mg(2+)</name>
        <dbReference type="ChEBI" id="CHEBI:18420"/>
    </cofactor>
</comment>
<gene>
    <name evidence="11" type="ORF">JYK00_09600</name>
</gene>
<proteinExistence type="inferred from homology"/>
<comment type="similarity">
    <text evidence="9">Belongs to the phosphofructokinase type A (PFKA) family.</text>
</comment>
<evidence type="ECO:0000256" key="5">
    <source>
        <dbReference type="ARBA" id="ARBA00022723"/>
    </source>
</evidence>
<evidence type="ECO:0000256" key="1">
    <source>
        <dbReference type="ARBA" id="ARBA00001946"/>
    </source>
</evidence>
<dbReference type="InterPro" id="IPR000023">
    <property type="entry name" value="Phosphofructokinase_dom"/>
</dbReference>
<dbReference type="Pfam" id="PF00365">
    <property type="entry name" value="PFK"/>
    <property type="match status" value="1"/>
</dbReference>
<dbReference type="Gene3D" id="3.40.50.450">
    <property type="match status" value="1"/>
</dbReference>
<evidence type="ECO:0000256" key="6">
    <source>
        <dbReference type="ARBA" id="ARBA00022777"/>
    </source>
</evidence>
<dbReference type="PANTHER" id="PTHR13697">
    <property type="entry name" value="PHOSPHOFRUCTOKINASE"/>
    <property type="match status" value="1"/>
</dbReference>
<dbReference type="InterPro" id="IPR022953">
    <property type="entry name" value="ATP_PFK"/>
</dbReference>
<dbReference type="EMBL" id="CP071446">
    <property type="protein sequence ID" value="QTA37953.1"/>
    <property type="molecule type" value="Genomic_DNA"/>
</dbReference>
<evidence type="ECO:0000259" key="10">
    <source>
        <dbReference type="Pfam" id="PF00365"/>
    </source>
</evidence>
<keyword evidence="7" id="KW-0460">Magnesium</keyword>
<dbReference type="Proteomes" id="UP000671862">
    <property type="component" value="Chromosome"/>
</dbReference>
<evidence type="ECO:0000256" key="7">
    <source>
        <dbReference type="ARBA" id="ARBA00022842"/>
    </source>
</evidence>
<evidence type="ECO:0000313" key="12">
    <source>
        <dbReference type="Proteomes" id="UP000671862"/>
    </source>
</evidence>
<keyword evidence="4" id="KW-0808">Transferase</keyword>
<dbReference type="PIRSF" id="PIRSF000532">
    <property type="entry name" value="ATP_PFK_prok"/>
    <property type="match status" value="1"/>
</dbReference>
<keyword evidence="6" id="KW-0418">Kinase</keyword>
<comment type="pathway">
    <text evidence="2">Carbohydrate degradation; glycolysis; D-glyceraldehyde 3-phosphate and glycerone phosphate from D-glucose: step 3/4.</text>
</comment>
<sequence length="337" mass="37001">MKRVGILCVGNDSPGINAAIRSAVVRGLNLNIEVVGIKDGFEGLLRDDLDVLLRPNVSGILHQGGTILGTSLFVPAEDDEINKVKEKVEQYSLTSLLIIGGRLGAKAAINLMKFDVPSVLVPATIDNDLSFTDFSIGFFTAVEHVTNALDILHSTAEAHHRVMIVETMGRPGGWIATVGGLAGGADFIITNAEKINFEELIDNIRNRYEGKKRFSLVVIESGVEISEKIKNECGCTNNENAAEIIGKFIEKRLKPEFDIEWRYTNLGYLQRGGTPTAMDRIIATQMASHVIEMIKAGKSYHAVGIKGFSLTEVPYSETMLNIKPVDFYLKELTKLFF</sequence>
<dbReference type="PANTHER" id="PTHR13697:SF52">
    <property type="entry name" value="ATP-DEPENDENT 6-PHOSPHOFRUCTOKINASE 3"/>
    <property type="match status" value="1"/>
</dbReference>
<keyword evidence="8" id="KW-0324">Glycolysis</keyword>
<dbReference type="SUPFAM" id="SSF53784">
    <property type="entry name" value="Phosphofructokinase"/>
    <property type="match status" value="1"/>
</dbReference>
<evidence type="ECO:0000256" key="3">
    <source>
        <dbReference type="ARBA" id="ARBA00022490"/>
    </source>
</evidence>
<dbReference type="InterPro" id="IPR035966">
    <property type="entry name" value="PKF_sf"/>
</dbReference>
<evidence type="ECO:0000256" key="2">
    <source>
        <dbReference type="ARBA" id="ARBA00004679"/>
    </source>
</evidence>
<dbReference type="PRINTS" id="PR00476">
    <property type="entry name" value="PHFRCTKINASE"/>
</dbReference>
<evidence type="ECO:0000313" key="11">
    <source>
        <dbReference type="EMBL" id="QTA37953.1"/>
    </source>
</evidence>
<evidence type="ECO:0000256" key="4">
    <source>
        <dbReference type="ARBA" id="ARBA00022679"/>
    </source>
</evidence>